<dbReference type="InterPro" id="IPR025668">
    <property type="entry name" value="Tnp_DDE_dom"/>
</dbReference>
<reference evidence="2 3" key="1">
    <citation type="submission" date="2018-06" db="EMBL/GenBank/DDBJ databases">
        <title>Extensive metabolic versatility and redundancy in microbially diverse, dynamic hydrothermal sediments.</title>
        <authorList>
            <person name="Dombrowski N."/>
            <person name="Teske A."/>
            <person name="Baker B.J."/>
        </authorList>
    </citation>
    <scope>NUCLEOTIDE SEQUENCE [LARGE SCALE GENOMIC DNA]</scope>
    <source>
        <strain evidence="2">B47_G16</strain>
    </source>
</reference>
<sequence length="142" mass="16370">GKTTTKCYKSKNSEGEIAKTFVFPKEVCQACPRKDECTNAKNTGRCISVGPYEEYLQEARKIQKTEEFKKIYNQNCPPIERKIVELIYHGLRKARYVGKRKSRLQALFTGAAVNLKLIFKEQQDKKIKFDIFDVKEAILVAT</sequence>
<organism evidence="2 3">
    <name type="scientific">Aerophobetes bacterium</name>
    <dbReference type="NCBI Taxonomy" id="2030807"/>
    <lineage>
        <taxon>Bacteria</taxon>
        <taxon>Candidatus Aerophobota</taxon>
    </lineage>
</organism>
<comment type="caution">
    <text evidence="2">The sequence shown here is derived from an EMBL/GenBank/DDBJ whole genome shotgun (WGS) entry which is preliminary data.</text>
</comment>
<feature type="non-terminal residue" evidence="2">
    <location>
        <position position="1"/>
    </location>
</feature>
<protein>
    <recommendedName>
        <fullName evidence="1">Transposase DDE domain-containing protein</fullName>
    </recommendedName>
</protein>
<name>A0A497E1G7_UNCAE</name>
<dbReference type="Pfam" id="PF13751">
    <property type="entry name" value="DDE_Tnp_1_6"/>
    <property type="match status" value="1"/>
</dbReference>
<accession>A0A497E1G7</accession>
<feature type="domain" description="Transposase DDE" evidence="1">
    <location>
        <begin position="3"/>
        <end position="116"/>
    </location>
</feature>
<dbReference type="Proteomes" id="UP000279422">
    <property type="component" value="Unassembled WGS sequence"/>
</dbReference>
<dbReference type="AlphaFoldDB" id="A0A497E1G7"/>
<evidence type="ECO:0000313" key="3">
    <source>
        <dbReference type="Proteomes" id="UP000279422"/>
    </source>
</evidence>
<dbReference type="EMBL" id="QMPZ01000210">
    <property type="protein sequence ID" value="RLE06941.1"/>
    <property type="molecule type" value="Genomic_DNA"/>
</dbReference>
<evidence type="ECO:0000259" key="1">
    <source>
        <dbReference type="Pfam" id="PF13751"/>
    </source>
</evidence>
<proteinExistence type="predicted"/>
<evidence type="ECO:0000313" key="2">
    <source>
        <dbReference type="EMBL" id="RLE06941.1"/>
    </source>
</evidence>
<gene>
    <name evidence="2" type="ORF">DRJ00_08935</name>
</gene>